<dbReference type="Proteomes" id="UP000515808">
    <property type="component" value="Chromosome"/>
</dbReference>
<dbReference type="Gene3D" id="3.40.50.12370">
    <property type="match status" value="1"/>
</dbReference>
<dbReference type="PANTHER" id="PTHR46268:SF6">
    <property type="entry name" value="UNIVERSAL STRESS PROTEIN UP12"/>
    <property type="match status" value="1"/>
</dbReference>
<evidence type="ECO:0000256" key="1">
    <source>
        <dbReference type="ARBA" id="ARBA00008791"/>
    </source>
</evidence>
<dbReference type="AlphaFoldDB" id="A0A7G9LB70"/>
<dbReference type="CDD" id="cd00293">
    <property type="entry name" value="USP-like"/>
    <property type="match status" value="2"/>
</dbReference>
<feature type="domain" description="UspA" evidence="2">
    <location>
        <begin position="1"/>
        <end position="143"/>
    </location>
</feature>
<protein>
    <submittedName>
        <fullName evidence="3">Universal stress protein</fullName>
    </submittedName>
</protein>
<evidence type="ECO:0000313" key="3">
    <source>
        <dbReference type="EMBL" id="QNM85869.1"/>
    </source>
</evidence>
<feature type="domain" description="UspA" evidence="2">
    <location>
        <begin position="151"/>
        <end position="275"/>
    </location>
</feature>
<evidence type="ECO:0000313" key="4">
    <source>
        <dbReference type="Proteomes" id="UP000515808"/>
    </source>
</evidence>
<dbReference type="SUPFAM" id="SSF52402">
    <property type="entry name" value="Adenine nucleotide alpha hydrolases-like"/>
    <property type="match status" value="2"/>
</dbReference>
<organism evidence="3 4">
    <name type="scientific">Polaribacter pectinis</name>
    <dbReference type="NCBI Taxonomy" id="2738844"/>
    <lineage>
        <taxon>Bacteria</taxon>
        <taxon>Pseudomonadati</taxon>
        <taxon>Bacteroidota</taxon>
        <taxon>Flavobacteriia</taxon>
        <taxon>Flavobacteriales</taxon>
        <taxon>Flavobacteriaceae</taxon>
    </lineage>
</organism>
<dbReference type="InterPro" id="IPR006016">
    <property type="entry name" value="UspA"/>
</dbReference>
<dbReference type="RefSeq" id="WP_187482765.1">
    <property type="nucleotide sequence ID" value="NZ_CP060695.1"/>
</dbReference>
<dbReference type="InterPro" id="IPR006015">
    <property type="entry name" value="Universal_stress_UspA"/>
</dbReference>
<dbReference type="PANTHER" id="PTHR46268">
    <property type="entry name" value="STRESS RESPONSE PROTEIN NHAX"/>
    <property type="match status" value="1"/>
</dbReference>
<name>A0A7G9LB70_9FLAO</name>
<proteinExistence type="inferred from homology"/>
<gene>
    <name evidence="3" type="ORF">H9W90_01750</name>
</gene>
<dbReference type="PRINTS" id="PR01438">
    <property type="entry name" value="UNVRSLSTRESS"/>
</dbReference>
<dbReference type="EMBL" id="CP060695">
    <property type="protein sequence ID" value="QNM85869.1"/>
    <property type="molecule type" value="Genomic_DNA"/>
</dbReference>
<reference evidence="3 4" key="1">
    <citation type="submission" date="2020-08" db="EMBL/GenBank/DDBJ databases">
        <title>Polaribacter sp. L12M9 isolated from gut of the Korean scallop.</title>
        <authorList>
            <person name="Jeong Y.S."/>
        </authorList>
    </citation>
    <scope>NUCLEOTIDE SEQUENCE [LARGE SCALE GENOMIC DNA]</scope>
    <source>
        <strain evidence="3 4">L12M9</strain>
    </source>
</reference>
<dbReference type="Pfam" id="PF00582">
    <property type="entry name" value="Usp"/>
    <property type="match status" value="2"/>
</dbReference>
<accession>A0A7G9LB70</accession>
<evidence type="ECO:0000259" key="2">
    <source>
        <dbReference type="Pfam" id="PF00582"/>
    </source>
</evidence>
<comment type="similarity">
    <text evidence="1">Belongs to the universal stress protein A family.</text>
</comment>
<dbReference type="KEGG" id="ppec:H9W90_01750"/>
<keyword evidence="4" id="KW-1185">Reference proteome</keyword>
<sequence>MKNILVPTDFSDNCQKAAHLAIKMAVLYKAEIHFLHQLHTPVDWVKLNKTDEHNYPEILKKIGKAKNSLRGLDKEAVDKGLTSRTFLEFISDNNAIATHTHDFHHDFIITGSKGTEKGFLNEILGSNVQNIIRKAHVPILVVKDEKVTFPFKNIVFVSDFNLDEVSAFERVLNLAKKINAKIHLLHINTDSISNNINNGLQSIKKFVKQFPKLENFEMHIYNSSTVLGGIENFEESNDVDLIAMNSHMRDGVFSVFSKSIAESVTNHSKKPIIITHL</sequence>